<dbReference type="InParanoid" id="V4WDW9"/>
<protein>
    <submittedName>
        <fullName evidence="2">Uncharacterized protein</fullName>
    </submittedName>
</protein>
<dbReference type="EMBL" id="KI535697">
    <property type="protein sequence ID" value="ESR64689.1"/>
    <property type="molecule type" value="Genomic_DNA"/>
</dbReference>
<evidence type="ECO:0000313" key="3">
    <source>
        <dbReference type="Proteomes" id="UP000030687"/>
    </source>
</evidence>
<keyword evidence="1" id="KW-1133">Transmembrane helix</keyword>
<keyword evidence="3" id="KW-1185">Reference proteome</keyword>
<proteinExistence type="predicted"/>
<sequence length="72" mass="7846">MGLSLFSVLSLSLAVGLSTWVSSRGFLHLLSLSSLSSLFSRRRFPLCSHCRLHLSACFTFALLASVVVICRS</sequence>
<gene>
    <name evidence="2" type="ORF">CICLE_v10010812mg</name>
</gene>
<keyword evidence="1" id="KW-0472">Membrane</keyword>
<name>V4WDW9_CITCL</name>
<evidence type="ECO:0000313" key="2">
    <source>
        <dbReference type="EMBL" id="ESR64689.1"/>
    </source>
</evidence>
<dbReference type="Proteomes" id="UP000030687">
    <property type="component" value="Unassembled WGS sequence"/>
</dbReference>
<evidence type="ECO:0000256" key="1">
    <source>
        <dbReference type="SAM" id="Phobius"/>
    </source>
</evidence>
<reference evidence="2 3" key="1">
    <citation type="submission" date="2013-10" db="EMBL/GenBank/DDBJ databases">
        <authorList>
            <consortium name="International Citrus Genome Consortium"/>
            <person name="Jenkins J."/>
            <person name="Schmutz J."/>
            <person name="Prochnik S."/>
            <person name="Rokhsar D."/>
            <person name="Gmitter F."/>
            <person name="Ollitrault P."/>
            <person name="Machado M."/>
            <person name="Talon M."/>
            <person name="Wincker P."/>
            <person name="Jaillon O."/>
            <person name="Morgante M."/>
        </authorList>
    </citation>
    <scope>NUCLEOTIDE SEQUENCE</scope>
    <source>
        <strain evidence="3">cv. Clemenules</strain>
    </source>
</reference>
<feature type="transmembrane region" description="Helical" evidence="1">
    <location>
        <begin position="52"/>
        <end position="70"/>
    </location>
</feature>
<dbReference type="KEGG" id="cic:CICLE_v10010812mg"/>
<keyword evidence="1" id="KW-0812">Transmembrane</keyword>
<dbReference type="Gramene" id="ESR64689">
    <property type="protein sequence ID" value="ESR64689"/>
    <property type="gene ID" value="CICLE_v10010812mg"/>
</dbReference>
<dbReference type="AlphaFoldDB" id="V4WDW9"/>
<organism evidence="2 3">
    <name type="scientific">Citrus clementina</name>
    <name type="common">Clementine</name>
    <name type="synonym">Citrus deliciosa x Citrus sinensis</name>
    <dbReference type="NCBI Taxonomy" id="85681"/>
    <lineage>
        <taxon>Eukaryota</taxon>
        <taxon>Viridiplantae</taxon>
        <taxon>Streptophyta</taxon>
        <taxon>Embryophyta</taxon>
        <taxon>Tracheophyta</taxon>
        <taxon>Spermatophyta</taxon>
        <taxon>Magnoliopsida</taxon>
        <taxon>eudicotyledons</taxon>
        <taxon>Gunneridae</taxon>
        <taxon>Pentapetalae</taxon>
        <taxon>rosids</taxon>
        <taxon>malvids</taxon>
        <taxon>Sapindales</taxon>
        <taxon>Rutaceae</taxon>
        <taxon>Aurantioideae</taxon>
        <taxon>Citrus</taxon>
    </lineage>
</organism>
<accession>V4WDW9</accession>